<feature type="domain" description="Piwi" evidence="3">
    <location>
        <begin position="677"/>
        <end position="983"/>
    </location>
</feature>
<feature type="region of interest" description="Disordered" evidence="1">
    <location>
        <begin position="361"/>
        <end position="392"/>
    </location>
</feature>
<dbReference type="InterPro" id="IPR014811">
    <property type="entry name" value="ArgoL1"/>
</dbReference>
<dbReference type="Pfam" id="PF16488">
    <property type="entry name" value="ArgoL2"/>
    <property type="match status" value="1"/>
</dbReference>
<evidence type="ECO:0000313" key="5">
    <source>
        <dbReference type="WBParaSite" id="MBELARI_LOCUS20140"/>
    </source>
</evidence>
<dbReference type="PROSITE" id="PS50821">
    <property type="entry name" value="PAZ"/>
    <property type="match status" value="1"/>
</dbReference>
<dbReference type="SUPFAM" id="SSF53098">
    <property type="entry name" value="Ribonuclease H-like"/>
    <property type="match status" value="1"/>
</dbReference>
<dbReference type="GO" id="GO:0003723">
    <property type="term" value="F:RNA binding"/>
    <property type="evidence" value="ECO:0007669"/>
    <property type="project" value="InterPro"/>
</dbReference>
<sequence length="1064" mass="118733">MSILPTTRSTPRQPNGSPSLSDQQHHDSGMYQDEALMTAISEMRSLGIHSPEHLSSQRKSSPLSSERITGSPHDLSPPLLQEVACMNVREIASRPNIGTLGRQLAVRSNFFEIGLSSEKMMIVQYHVVVHHPGSRKLDRDENRAIFWQAVNDHPQVFTNRFALAYDGAHQLYAPTRLEFPEGRTQYRFETEVLLAKDSRGTHCAITVQCVGPVMIEMRRTCTKNLDERVLTPIQIIDIVFRQSLTCPFIDNSRNFYAWKSSCYRIPINGGQALDLEGGKEMWTGFFSSAHVASGWKPLLNIDVAHTAFYKAKISMVQFMCEVLNERAGVHTARGPGGPPMGPRGLPPGHPAYRGMPFGRPGMPPGPPPGMGGRYPMGPGGPYGPPSSQRRPDECAALTPETLYRDFQLSSHEHKILAEAVKGIKIRISHRPGVVRVYRVNSLQMPADQVTFKSKDENGVECKMTVADYFGQRYRPLMFPKLPCLHVGPPQRYIYFPLEVCTLDTPQKYNKKLSEKQTSSIIRAAAVDAQQREQRISALCEQAAFHKDPFLKEFGLSIVPKMFETTARVLQPPAIMFGDNKRTNPIVVPKDGAWSMDNQTLFLPASCSSYSMIALVNPRDQALLQTFCQSLHSKATQMGMEFPRWPDLVKYGRGRDDVSLLFKEIATEYKQIGTNCDLVIVVLPGKNSDIYATVKECSDMIYGIMSQCLLLKNVLRPSPATCSNIVLKINMKLGGINSRLVADAITHKYLVDVPTLVLGVDVTHPTQAEERLNIPSVAAIVANLDLYPQTYGANVKVQRKCRESVVYLLDAVRERLVSFYKNTHQKPERIIVYRDGVSEGQFAEVLREEIQGIRSACLTLSNDYRPPITYVVVQKRHHARLFCKFGKDTVGKAKNIPPGTTVDTGIVSPEGFDFYLCSHFGIQGTSRPAHYLVLWDDNNFTADEMQAITYSMCHTYGRCARAVSIPAPVYYADLVATRARFHIKRKLGVHDNESVLETGSVVSTLSSLMNIGRRPGQANQRRSGVDGGEPQQQPEMSGARQSNSDAALQDCVAVAEKFKSRMYFV</sequence>
<dbReference type="InterPro" id="IPR036085">
    <property type="entry name" value="PAZ_dom_sf"/>
</dbReference>
<evidence type="ECO:0000259" key="3">
    <source>
        <dbReference type="PROSITE" id="PS50822"/>
    </source>
</evidence>
<reference evidence="5" key="1">
    <citation type="submission" date="2024-02" db="UniProtKB">
        <authorList>
            <consortium name="WormBaseParasite"/>
        </authorList>
    </citation>
    <scope>IDENTIFICATION</scope>
</reference>
<dbReference type="AlphaFoldDB" id="A0AAF3F0X8"/>
<dbReference type="InterPro" id="IPR003100">
    <property type="entry name" value="PAZ_dom"/>
</dbReference>
<dbReference type="InterPro" id="IPR032473">
    <property type="entry name" value="Argonaute_Mid_dom"/>
</dbReference>
<feature type="domain" description="PAZ" evidence="2">
    <location>
        <begin position="401"/>
        <end position="504"/>
    </location>
</feature>
<feature type="compositionally biased region" description="Polar residues" evidence="1">
    <location>
        <begin position="1029"/>
        <end position="1043"/>
    </location>
</feature>
<protein>
    <submittedName>
        <fullName evidence="5">Uncharacterized protein</fullName>
    </submittedName>
</protein>
<evidence type="ECO:0000256" key="1">
    <source>
        <dbReference type="SAM" id="MobiDB-lite"/>
    </source>
</evidence>
<dbReference type="Gene3D" id="3.40.50.2300">
    <property type="match status" value="1"/>
</dbReference>
<proteinExistence type="predicted"/>
<dbReference type="PANTHER" id="PTHR22891">
    <property type="entry name" value="EUKARYOTIC TRANSLATION INITIATION FACTOR 2C"/>
    <property type="match status" value="1"/>
</dbReference>
<dbReference type="InterPro" id="IPR032472">
    <property type="entry name" value="ArgoL2"/>
</dbReference>
<dbReference type="WBParaSite" id="MBELARI_LOCUS20140">
    <property type="protein sequence ID" value="MBELARI_LOCUS20140"/>
    <property type="gene ID" value="MBELARI_LOCUS20140"/>
</dbReference>
<dbReference type="SUPFAM" id="SSF101690">
    <property type="entry name" value="PAZ domain"/>
    <property type="match status" value="1"/>
</dbReference>
<feature type="region of interest" description="Disordered" evidence="1">
    <location>
        <begin position="1"/>
        <end position="26"/>
    </location>
</feature>
<dbReference type="CDD" id="cd02846">
    <property type="entry name" value="PAZ_argonaute_like"/>
    <property type="match status" value="1"/>
</dbReference>
<organism evidence="4 5">
    <name type="scientific">Mesorhabditis belari</name>
    <dbReference type="NCBI Taxonomy" id="2138241"/>
    <lineage>
        <taxon>Eukaryota</taxon>
        <taxon>Metazoa</taxon>
        <taxon>Ecdysozoa</taxon>
        <taxon>Nematoda</taxon>
        <taxon>Chromadorea</taxon>
        <taxon>Rhabditida</taxon>
        <taxon>Rhabditina</taxon>
        <taxon>Rhabditomorpha</taxon>
        <taxon>Rhabditoidea</taxon>
        <taxon>Rhabditidae</taxon>
        <taxon>Mesorhabditinae</taxon>
        <taxon>Mesorhabditis</taxon>
    </lineage>
</organism>
<evidence type="ECO:0000259" key="2">
    <source>
        <dbReference type="PROSITE" id="PS50821"/>
    </source>
</evidence>
<dbReference type="SMART" id="SM00950">
    <property type="entry name" value="Piwi"/>
    <property type="match status" value="1"/>
</dbReference>
<feature type="compositionally biased region" description="Gly residues" evidence="1">
    <location>
        <begin position="370"/>
        <end position="380"/>
    </location>
</feature>
<name>A0AAF3F0X8_9BILA</name>
<feature type="region of interest" description="Disordered" evidence="1">
    <location>
        <begin position="49"/>
        <end position="76"/>
    </location>
</feature>
<dbReference type="InterPro" id="IPR032474">
    <property type="entry name" value="Argonaute_N"/>
</dbReference>
<feature type="compositionally biased region" description="Polar residues" evidence="1">
    <location>
        <begin position="1"/>
        <end position="22"/>
    </location>
</feature>
<dbReference type="Pfam" id="PF02170">
    <property type="entry name" value="PAZ"/>
    <property type="match status" value="1"/>
</dbReference>
<dbReference type="InterPro" id="IPR003165">
    <property type="entry name" value="Piwi"/>
</dbReference>
<dbReference type="InterPro" id="IPR045246">
    <property type="entry name" value="Piwi_ago-like"/>
</dbReference>
<dbReference type="InterPro" id="IPR036397">
    <property type="entry name" value="RNaseH_sf"/>
</dbReference>
<dbReference type="PROSITE" id="PS50822">
    <property type="entry name" value="PIWI"/>
    <property type="match status" value="1"/>
</dbReference>
<dbReference type="Proteomes" id="UP000887575">
    <property type="component" value="Unassembled WGS sequence"/>
</dbReference>
<dbReference type="Pfam" id="PF08699">
    <property type="entry name" value="ArgoL1"/>
    <property type="match status" value="1"/>
</dbReference>
<keyword evidence="4" id="KW-1185">Reference proteome</keyword>
<dbReference type="Pfam" id="PF16486">
    <property type="entry name" value="ArgoN"/>
    <property type="match status" value="1"/>
</dbReference>
<dbReference type="SMART" id="SM01163">
    <property type="entry name" value="DUF1785"/>
    <property type="match status" value="1"/>
</dbReference>
<accession>A0AAF3F0X8</accession>
<evidence type="ECO:0000313" key="4">
    <source>
        <dbReference type="Proteomes" id="UP000887575"/>
    </source>
</evidence>
<dbReference type="CDD" id="cd04657">
    <property type="entry name" value="Piwi_ago-like"/>
    <property type="match status" value="1"/>
</dbReference>
<dbReference type="Gene3D" id="2.170.260.10">
    <property type="entry name" value="paz domain"/>
    <property type="match status" value="1"/>
</dbReference>
<dbReference type="InterPro" id="IPR012337">
    <property type="entry name" value="RNaseH-like_sf"/>
</dbReference>
<dbReference type="Pfam" id="PF02171">
    <property type="entry name" value="Piwi"/>
    <property type="match status" value="1"/>
</dbReference>
<feature type="region of interest" description="Disordered" evidence="1">
    <location>
        <begin position="1011"/>
        <end position="1043"/>
    </location>
</feature>
<dbReference type="Gene3D" id="3.30.420.10">
    <property type="entry name" value="Ribonuclease H-like superfamily/Ribonuclease H"/>
    <property type="match status" value="1"/>
</dbReference>
<dbReference type="Pfam" id="PF16487">
    <property type="entry name" value="ArgoMid"/>
    <property type="match status" value="1"/>
</dbReference>